<dbReference type="PROSITE" id="PS51192">
    <property type="entry name" value="HELICASE_ATP_BIND_1"/>
    <property type="match status" value="1"/>
</dbReference>
<dbReference type="FunFam" id="3.40.50.300:FF:001315">
    <property type="entry name" value="SNF2 family helicase/ATPase PasG"/>
    <property type="match status" value="1"/>
</dbReference>
<dbReference type="GeneID" id="89937973"/>
<protein>
    <recommendedName>
        <fullName evidence="14">ISWI chromatin-remodeling complex ATPase ISW2</fullName>
    </recommendedName>
</protein>
<feature type="compositionally biased region" description="Low complexity" evidence="9">
    <location>
        <begin position="490"/>
        <end position="507"/>
    </location>
</feature>
<dbReference type="Pfam" id="PF00176">
    <property type="entry name" value="SNF2-rel_dom"/>
    <property type="match status" value="1"/>
</dbReference>
<evidence type="ECO:0000259" key="11">
    <source>
        <dbReference type="PROSITE" id="PS51194"/>
    </source>
</evidence>
<dbReference type="CDD" id="cd18793">
    <property type="entry name" value="SF2_C_SNF"/>
    <property type="match status" value="1"/>
</dbReference>
<feature type="domain" description="Helicase C-terminal" evidence="11">
    <location>
        <begin position="623"/>
        <end position="795"/>
    </location>
</feature>
<dbReference type="PANTHER" id="PTHR10799">
    <property type="entry name" value="SNF2/RAD54 HELICASE FAMILY"/>
    <property type="match status" value="1"/>
</dbReference>
<evidence type="ECO:0000256" key="5">
    <source>
        <dbReference type="ARBA" id="ARBA00022806"/>
    </source>
</evidence>
<dbReference type="GO" id="GO:0004386">
    <property type="term" value="F:helicase activity"/>
    <property type="evidence" value="ECO:0007669"/>
    <property type="project" value="UniProtKB-KW"/>
</dbReference>
<keyword evidence="5" id="KW-0347">Helicase</keyword>
<dbReference type="InterPro" id="IPR000330">
    <property type="entry name" value="SNF2_N"/>
</dbReference>
<feature type="compositionally biased region" description="Basic and acidic residues" evidence="9">
    <location>
        <begin position="1"/>
        <end position="15"/>
    </location>
</feature>
<dbReference type="FunFam" id="3.40.50.10810:FF:000015">
    <property type="entry name" value="lymphoid-specific helicase isoform X1"/>
    <property type="match status" value="1"/>
</dbReference>
<evidence type="ECO:0000256" key="4">
    <source>
        <dbReference type="ARBA" id="ARBA00022801"/>
    </source>
</evidence>
<keyword evidence="13" id="KW-1185">Reference proteome</keyword>
<evidence type="ECO:0000313" key="12">
    <source>
        <dbReference type="EMBL" id="KAK4109125.1"/>
    </source>
</evidence>
<evidence type="ECO:0008006" key="14">
    <source>
        <dbReference type="Google" id="ProtNLM"/>
    </source>
</evidence>
<evidence type="ECO:0000256" key="1">
    <source>
        <dbReference type="ARBA" id="ARBA00004123"/>
    </source>
</evidence>
<dbReference type="Gene3D" id="3.40.50.300">
    <property type="entry name" value="P-loop containing nucleotide triphosphate hydrolases"/>
    <property type="match status" value="1"/>
</dbReference>
<dbReference type="InterPro" id="IPR038718">
    <property type="entry name" value="SNF2-like_sf"/>
</dbReference>
<dbReference type="EMBL" id="MU853358">
    <property type="protein sequence ID" value="KAK4109125.1"/>
    <property type="molecule type" value="Genomic_DNA"/>
</dbReference>
<dbReference type="RefSeq" id="XP_064666695.1">
    <property type="nucleotide sequence ID" value="XM_064813848.1"/>
</dbReference>
<dbReference type="InterPro" id="IPR001650">
    <property type="entry name" value="Helicase_C-like"/>
</dbReference>
<feature type="compositionally biased region" description="Low complexity" evidence="9">
    <location>
        <begin position="396"/>
        <end position="417"/>
    </location>
</feature>
<dbReference type="SMART" id="SM00487">
    <property type="entry name" value="DEXDc"/>
    <property type="match status" value="1"/>
</dbReference>
<dbReference type="GO" id="GO:0005524">
    <property type="term" value="F:ATP binding"/>
    <property type="evidence" value="ECO:0007669"/>
    <property type="project" value="UniProtKB-KW"/>
</dbReference>
<feature type="region of interest" description="Disordered" evidence="9">
    <location>
        <begin position="396"/>
        <end position="533"/>
    </location>
</feature>
<evidence type="ECO:0000256" key="2">
    <source>
        <dbReference type="ARBA" id="ARBA00007025"/>
    </source>
</evidence>
<accession>A0AAN6QF79</accession>
<keyword evidence="7" id="KW-0175">Coiled coil</keyword>
<sequence>MDKSKMSYTKLREEQALAEEEERARGENLKAEEKRKRKWKKRVLSKEEREAKAKDLDQLLAQSAAFSSILTNKTKVLGRVGTSLDGKTIGEHDLTMAKQPKCVVGGTMRDYQLEGLTWMYEICIQGMSGILADEMGLGKTVQTISLIALLREQENYLGPHLIVAPLSTLSNWLDEFHHWVPSIPVVMYHGTPQQRSDIFKSKIMRHLQGGRPTDKFPVVCTSYEMVLKDRAALSKINWEFIIIDEGHRMKNFDSKLFRELKSFTSATRLLITGTPLQNNLKELWSLLNFLLPKIFRDWEAFESWFDFSDLEDEEGTEEFIADKTKQELVKKMHVVLQPLLLRRVKADVAKYLPKKREYVLYAPMTKEQTDLYNVINDKNIDTRAYLENKVVERLTAATSSTASSPSRSTRSSRSGSAKRQADTDVEPVSVAVEARDSASSAKNAFTLLMGKSRPRGPSPKTPAVDKRAVAVVAEPVPPKPARKGPKRKNSPSSESPAPKSARSSRQSTPASTRGRPRKGKQTYKEADSDDDMLDDEEFEAKLAEQMAEDETPDAENALDAEEFERAQTLDIAKREIANKKLGNPLLQLRLVCNSPHNFYNPWSTDTNLPIDESIVTASGKMLLLDRLLPALFKRGHKVLIFSQFKTQLDILEDYCTQLRKWPVCRIDGGVSQEERRAQIREFNTNRKLKIFLLSTRAGGQGINLASADTVILFDSDWNPQQDLQAQDRAHRIGQTRPVIVYRLATKGTVEEELLMSADAKRRLEKLVIKKGGFRTMGQKIDMREDLDKETLRALLLKDGLVYNFSGAKEVLSDKDLDVLCDRSDEAYERAAVGEGNADGYKVIETGANGITAAGKA</sequence>
<comment type="subcellular location">
    <subcellularLocation>
        <location evidence="1">Nucleus</location>
    </subcellularLocation>
</comment>
<dbReference type="SMART" id="SM00490">
    <property type="entry name" value="HELICc"/>
    <property type="match status" value="1"/>
</dbReference>
<dbReference type="Pfam" id="PF00271">
    <property type="entry name" value="Helicase_C"/>
    <property type="match status" value="1"/>
</dbReference>
<feature type="compositionally biased region" description="Basic and acidic residues" evidence="9">
    <location>
        <begin position="22"/>
        <end position="34"/>
    </location>
</feature>
<comment type="caution">
    <text evidence="12">The sequence shown here is derived from an EMBL/GenBank/DDBJ whole genome shotgun (WGS) entry which is preliminary data.</text>
</comment>
<name>A0AAN6QF79_9PEZI</name>
<comment type="similarity">
    <text evidence="2">Belongs to the SNF2/RAD54 helicase family.</text>
</comment>
<dbReference type="InterPro" id="IPR027417">
    <property type="entry name" value="P-loop_NTPase"/>
</dbReference>
<dbReference type="SUPFAM" id="SSF52540">
    <property type="entry name" value="P-loop containing nucleoside triphosphate hydrolases"/>
    <property type="match status" value="2"/>
</dbReference>
<evidence type="ECO:0000256" key="7">
    <source>
        <dbReference type="ARBA" id="ARBA00023054"/>
    </source>
</evidence>
<feature type="domain" description="Helicase ATP-binding" evidence="10">
    <location>
        <begin position="120"/>
        <end position="293"/>
    </location>
</feature>
<reference evidence="12" key="1">
    <citation type="journal article" date="2023" name="Mol. Phylogenet. Evol.">
        <title>Genome-scale phylogeny and comparative genomics of the fungal order Sordariales.</title>
        <authorList>
            <person name="Hensen N."/>
            <person name="Bonometti L."/>
            <person name="Westerberg I."/>
            <person name="Brannstrom I.O."/>
            <person name="Guillou S."/>
            <person name="Cros-Aarteil S."/>
            <person name="Calhoun S."/>
            <person name="Haridas S."/>
            <person name="Kuo A."/>
            <person name="Mondo S."/>
            <person name="Pangilinan J."/>
            <person name="Riley R."/>
            <person name="LaButti K."/>
            <person name="Andreopoulos B."/>
            <person name="Lipzen A."/>
            <person name="Chen C."/>
            <person name="Yan M."/>
            <person name="Daum C."/>
            <person name="Ng V."/>
            <person name="Clum A."/>
            <person name="Steindorff A."/>
            <person name="Ohm R.A."/>
            <person name="Martin F."/>
            <person name="Silar P."/>
            <person name="Natvig D.O."/>
            <person name="Lalanne C."/>
            <person name="Gautier V."/>
            <person name="Ament-Velasquez S.L."/>
            <person name="Kruys A."/>
            <person name="Hutchinson M.I."/>
            <person name="Powell A.J."/>
            <person name="Barry K."/>
            <person name="Miller A.N."/>
            <person name="Grigoriev I.V."/>
            <person name="Debuchy R."/>
            <person name="Gladieux P."/>
            <person name="Hiltunen Thoren M."/>
            <person name="Johannesson H."/>
        </authorList>
    </citation>
    <scope>NUCLEOTIDE SEQUENCE</scope>
    <source>
        <strain evidence="12">CBS 508.74</strain>
    </source>
</reference>
<proteinExistence type="inferred from homology"/>
<evidence type="ECO:0000259" key="10">
    <source>
        <dbReference type="PROSITE" id="PS51192"/>
    </source>
</evidence>
<dbReference type="GO" id="GO:0016787">
    <property type="term" value="F:hydrolase activity"/>
    <property type="evidence" value="ECO:0007669"/>
    <property type="project" value="UniProtKB-KW"/>
</dbReference>
<evidence type="ECO:0000256" key="8">
    <source>
        <dbReference type="ARBA" id="ARBA00023242"/>
    </source>
</evidence>
<organism evidence="12 13">
    <name type="scientific">Canariomyces notabilis</name>
    <dbReference type="NCBI Taxonomy" id="2074819"/>
    <lineage>
        <taxon>Eukaryota</taxon>
        <taxon>Fungi</taxon>
        <taxon>Dikarya</taxon>
        <taxon>Ascomycota</taxon>
        <taxon>Pezizomycotina</taxon>
        <taxon>Sordariomycetes</taxon>
        <taxon>Sordariomycetidae</taxon>
        <taxon>Sordariales</taxon>
        <taxon>Chaetomiaceae</taxon>
        <taxon>Canariomyces</taxon>
    </lineage>
</organism>
<feature type="compositionally biased region" description="Basic residues" evidence="9">
    <location>
        <begin position="480"/>
        <end position="489"/>
    </location>
</feature>
<feature type="region of interest" description="Disordered" evidence="9">
    <location>
        <begin position="1"/>
        <end position="44"/>
    </location>
</feature>
<dbReference type="PROSITE" id="PS51194">
    <property type="entry name" value="HELICASE_CTER"/>
    <property type="match status" value="1"/>
</dbReference>
<gene>
    <name evidence="12" type="ORF">N656DRAFT_771290</name>
</gene>
<dbReference type="InterPro" id="IPR049730">
    <property type="entry name" value="SNF2/RAD54-like_C"/>
</dbReference>
<dbReference type="InterPro" id="IPR014001">
    <property type="entry name" value="Helicase_ATP-bd"/>
</dbReference>
<evidence type="ECO:0000256" key="3">
    <source>
        <dbReference type="ARBA" id="ARBA00022741"/>
    </source>
</evidence>
<keyword evidence="8" id="KW-0539">Nucleus</keyword>
<keyword evidence="4" id="KW-0378">Hydrolase</keyword>
<evidence type="ECO:0000256" key="9">
    <source>
        <dbReference type="SAM" id="MobiDB-lite"/>
    </source>
</evidence>
<dbReference type="AlphaFoldDB" id="A0AAN6QF79"/>
<evidence type="ECO:0000256" key="6">
    <source>
        <dbReference type="ARBA" id="ARBA00022840"/>
    </source>
</evidence>
<dbReference type="GO" id="GO:0005634">
    <property type="term" value="C:nucleus"/>
    <property type="evidence" value="ECO:0007669"/>
    <property type="project" value="UniProtKB-SubCell"/>
</dbReference>
<reference evidence="12" key="2">
    <citation type="submission" date="2023-05" db="EMBL/GenBank/DDBJ databases">
        <authorList>
            <consortium name="Lawrence Berkeley National Laboratory"/>
            <person name="Steindorff A."/>
            <person name="Hensen N."/>
            <person name="Bonometti L."/>
            <person name="Westerberg I."/>
            <person name="Brannstrom I.O."/>
            <person name="Guillou S."/>
            <person name="Cros-Aarteil S."/>
            <person name="Calhoun S."/>
            <person name="Haridas S."/>
            <person name="Kuo A."/>
            <person name="Mondo S."/>
            <person name="Pangilinan J."/>
            <person name="Riley R."/>
            <person name="Labutti K."/>
            <person name="Andreopoulos B."/>
            <person name="Lipzen A."/>
            <person name="Chen C."/>
            <person name="Yanf M."/>
            <person name="Daum C."/>
            <person name="Ng V."/>
            <person name="Clum A."/>
            <person name="Ohm R."/>
            <person name="Martin F."/>
            <person name="Silar P."/>
            <person name="Natvig D."/>
            <person name="Lalanne C."/>
            <person name="Gautier V."/>
            <person name="Ament-Velasquez S.L."/>
            <person name="Kruys A."/>
            <person name="Hutchinson M.I."/>
            <person name="Powell A.J."/>
            <person name="Barry K."/>
            <person name="Miller A.N."/>
            <person name="Grigoriev I.V."/>
            <person name="Debuchy R."/>
            <person name="Gladieux P."/>
            <person name="Thoren M.H."/>
            <person name="Johannesson H."/>
        </authorList>
    </citation>
    <scope>NUCLEOTIDE SEQUENCE</scope>
    <source>
        <strain evidence="12">CBS 508.74</strain>
    </source>
</reference>
<dbReference type="Gene3D" id="3.40.50.10810">
    <property type="entry name" value="Tandem AAA-ATPase domain"/>
    <property type="match status" value="1"/>
</dbReference>
<dbReference type="Proteomes" id="UP001302812">
    <property type="component" value="Unassembled WGS sequence"/>
</dbReference>
<evidence type="ECO:0000313" key="13">
    <source>
        <dbReference type="Proteomes" id="UP001302812"/>
    </source>
</evidence>
<keyword evidence="6" id="KW-0067">ATP-binding</keyword>
<keyword evidence="3" id="KW-0547">Nucleotide-binding</keyword>